<comment type="function">
    <text evidence="2 9">Catalyzes the formation of N(7)-methylguanine at position 46 (m7G46) in tRNA.</text>
</comment>
<evidence type="ECO:0000256" key="1">
    <source>
        <dbReference type="ARBA" id="ARBA00000142"/>
    </source>
</evidence>
<feature type="binding site" evidence="9">
    <location>
        <position position="154"/>
    </location>
    <ligand>
        <name>substrate</name>
    </ligand>
</feature>
<protein>
    <recommendedName>
        <fullName evidence="9">tRNA (guanine-N(7)-)-methyltransferase</fullName>
        <ecNumber evidence="9">2.1.1.33</ecNumber>
    </recommendedName>
    <alternativeName>
        <fullName evidence="9">tRNA (guanine(46)-N(7))-methyltransferase</fullName>
    </alternativeName>
    <alternativeName>
        <fullName evidence="9">tRNA(m7G46)-methyltransferase</fullName>
    </alternativeName>
</protein>
<dbReference type="NCBIfam" id="TIGR00091">
    <property type="entry name" value="tRNA (guanosine(46)-N7)-methyltransferase TrmB"/>
    <property type="match status" value="1"/>
</dbReference>
<sequence length="244" mass="27646">MTDPFSSSGAKAPPKPFTVTEGVRKVRSFVLRQGRFTDAQQRAFDELWPRFGLDYAGAPRDFDAAFGRKAKRILEIGFGNGEALRHSAQRDPARDHIGVEVHAPGVGRLLNALAEDGADNVRLYHHDAVEVLEHEVADGSLDEVRIYFPDPWHKKRHHKRRLVNPEFAALLVRKLASDGRLHLATDWREYAEQMWDVLDATVGLTNAAGPRGHVPRPEWRPQTHFETRGQKLGHGVWDLLYNRS</sequence>
<feature type="binding site" evidence="9">
    <location>
        <position position="75"/>
    </location>
    <ligand>
        <name>S-adenosyl-L-methionine</name>
        <dbReference type="ChEBI" id="CHEBI:59789"/>
    </ligand>
</feature>
<feature type="binding site" evidence="9">
    <location>
        <position position="186"/>
    </location>
    <ligand>
        <name>substrate</name>
    </ligand>
</feature>
<dbReference type="EMBL" id="CP060711">
    <property type="protein sequence ID" value="QNN45796.1"/>
    <property type="molecule type" value="Genomic_DNA"/>
</dbReference>
<evidence type="ECO:0000313" key="11">
    <source>
        <dbReference type="Proteomes" id="UP000515977"/>
    </source>
</evidence>
<evidence type="ECO:0000256" key="5">
    <source>
        <dbReference type="ARBA" id="ARBA00022691"/>
    </source>
</evidence>
<gene>
    <name evidence="9 10" type="primary">trmB</name>
    <name evidence="10" type="ORF">H9L17_11390</name>
</gene>
<evidence type="ECO:0000256" key="2">
    <source>
        <dbReference type="ARBA" id="ARBA00003015"/>
    </source>
</evidence>
<dbReference type="SUPFAM" id="SSF53335">
    <property type="entry name" value="S-adenosyl-L-methionine-dependent methyltransferases"/>
    <property type="match status" value="1"/>
</dbReference>
<dbReference type="Gene3D" id="3.40.50.150">
    <property type="entry name" value="Vaccinia Virus protein VP39"/>
    <property type="match status" value="1"/>
</dbReference>
<feature type="binding site" evidence="9">
    <location>
        <begin position="223"/>
        <end position="226"/>
    </location>
    <ligand>
        <name>substrate</name>
    </ligand>
</feature>
<reference evidence="10 11" key="1">
    <citation type="submission" date="2020-08" db="EMBL/GenBank/DDBJ databases">
        <title>Genome sequence of Thermomonas brevis KACC 16975T.</title>
        <authorList>
            <person name="Hyun D.-W."/>
            <person name="Bae J.-W."/>
        </authorList>
    </citation>
    <scope>NUCLEOTIDE SEQUENCE [LARGE SCALE GENOMIC DNA]</scope>
    <source>
        <strain evidence="10 11">KACC 16975</strain>
    </source>
</reference>
<keyword evidence="11" id="KW-1185">Reference proteome</keyword>
<dbReference type="InterPro" id="IPR029063">
    <property type="entry name" value="SAM-dependent_MTases_sf"/>
</dbReference>
<dbReference type="EC" id="2.1.1.33" evidence="9"/>
<dbReference type="PANTHER" id="PTHR23417">
    <property type="entry name" value="3-DEOXY-D-MANNO-OCTULOSONIC-ACID TRANSFERASE/TRNA GUANINE-N 7 - -METHYLTRANSFERASE"/>
    <property type="match status" value="1"/>
</dbReference>
<dbReference type="Pfam" id="PF02390">
    <property type="entry name" value="Methyltransf_4"/>
    <property type="match status" value="1"/>
</dbReference>
<keyword evidence="5 9" id="KW-0949">S-adenosyl-L-methionine</keyword>
<evidence type="ECO:0000256" key="8">
    <source>
        <dbReference type="ARBA" id="ARBA00060767"/>
    </source>
</evidence>
<dbReference type="UniPathway" id="UPA00989"/>
<evidence type="ECO:0000313" key="10">
    <source>
        <dbReference type="EMBL" id="QNN45796.1"/>
    </source>
</evidence>
<name>A0A7G9QR21_9GAMM</name>
<dbReference type="AlphaFoldDB" id="A0A7G9QR21"/>
<comment type="pathway">
    <text evidence="7 9">tRNA modification; N(7)-methylguanine-tRNA biosynthesis.</text>
</comment>
<dbReference type="CDD" id="cd02440">
    <property type="entry name" value="AdoMet_MTases"/>
    <property type="match status" value="1"/>
</dbReference>
<dbReference type="InterPro" id="IPR055361">
    <property type="entry name" value="tRNA_methyltr_TrmB_bact"/>
</dbReference>
<dbReference type="InterPro" id="IPR003358">
    <property type="entry name" value="tRNA_(Gua-N-7)_MeTrfase_Trmb"/>
</dbReference>
<dbReference type="RefSeq" id="WP_187569563.1">
    <property type="nucleotide sequence ID" value="NZ_CP060711.1"/>
</dbReference>
<keyword evidence="3 9" id="KW-0489">Methyltransferase</keyword>
<dbReference type="PROSITE" id="PS51625">
    <property type="entry name" value="SAM_MT_TRMB"/>
    <property type="match status" value="1"/>
</dbReference>
<feature type="binding site" evidence="9">
    <location>
        <position position="150"/>
    </location>
    <ligand>
        <name>S-adenosyl-L-methionine</name>
        <dbReference type="ChEBI" id="CHEBI:59789"/>
    </ligand>
</feature>
<comment type="caution">
    <text evidence="9">Lacks conserved residue(s) required for the propagation of feature annotation.</text>
</comment>
<evidence type="ECO:0000256" key="9">
    <source>
        <dbReference type="HAMAP-Rule" id="MF_01057"/>
    </source>
</evidence>
<evidence type="ECO:0000256" key="6">
    <source>
        <dbReference type="ARBA" id="ARBA00022694"/>
    </source>
</evidence>
<organism evidence="10 11">
    <name type="scientific">Thermomonas brevis</name>
    <dbReference type="NCBI Taxonomy" id="215691"/>
    <lineage>
        <taxon>Bacteria</taxon>
        <taxon>Pseudomonadati</taxon>
        <taxon>Pseudomonadota</taxon>
        <taxon>Gammaproteobacteria</taxon>
        <taxon>Lysobacterales</taxon>
        <taxon>Lysobacteraceae</taxon>
        <taxon>Thermomonas</taxon>
    </lineage>
</organism>
<dbReference type="PANTHER" id="PTHR23417:SF14">
    <property type="entry name" value="PENTACOTRIPEPTIDE-REPEAT REGION OF PRORP DOMAIN-CONTAINING PROTEIN"/>
    <property type="match status" value="1"/>
</dbReference>
<feature type="binding site" evidence="9">
    <location>
        <position position="127"/>
    </location>
    <ligand>
        <name>S-adenosyl-L-methionine</name>
        <dbReference type="ChEBI" id="CHEBI:59789"/>
    </ligand>
</feature>
<comment type="similarity">
    <text evidence="8 9">Belongs to the class I-like SAM-binding methyltransferase superfamily. TrmB family.</text>
</comment>
<proteinExistence type="inferred from homology"/>
<keyword evidence="6 9" id="KW-0819">tRNA processing</keyword>
<dbReference type="KEGG" id="tbv:H9L17_11390"/>
<keyword evidence="4 9" id="KW-0808">Transferase</keyword>
<evidence type="ECO:0000256" key="3">
    <source>
        <dbReference type="ARBA" id="ARBA00022603"/>
    </source>
</evidence>
<dbReference type="FunFam" id="3.40.50.150:FF:000035">
    <property type="entry name" value="tRNA (guanine-N(7)-)-methyltransferase"/>
    <property type="match status" value="1"/>
</dbReference>
<dbReference type="Proteomes" id="UP000515977">
    <property type="component" value="Chromosome"/>
</dbReference>
<accession>A0A7G9QR21</accession>
<comment type="catalytic activity">
    <reaction evidence="1 9">
        <text>guanosine(46) in tRNA + S-adenosyl-L-methionine = N(7)-methylguanosine(46) in tRNA + S-adenosyl-L-homocysteine</text>
        <dbReference type="Rhea" id="RHEA:42708"/>
        <dbReference type="Rhea" id="RHEA-COMP:10188"/>
        <dbReference type="Rhea" id="RHEA-COMP:10189"/>
        <dbReference type="ChEBI" id="CHEBI:57856"/>
        <dbReference type="ChEBI" id="CHEBI:59789"/>
        <dbReference type="ChEBI" id="CHEBI:74269"/>
        <dbReference type="ChEBI" id="CHEBI:74480"/>
        <dbReference type="EC" id="2.1.1.33"/>
    </reaction>
</comment>
<evidence type="ECO:0000256" key="7">
    <source>
        <dbReference type="ARBA" id="ARBA00060552"/>
    </source>
</evidence>
<dbReference type="HAMAP" id="MF_01057">
    <property type="entry name" value="tRNA_methyltr_TrmB"/>
    <property type="match status" value="1"/>
</dbReference>
<dbReference type="GO" id="GO:0043527">
    <property type="term" value="C:tRNA methyltransferase complex"/>
    <property type="evidence" value="ECO:0007669"/>
    <property type="project" value="TreeGrafter"/>
</dbReference>
<feature type="binding site" evidence="9">
    <location>
        <position position="100"/>
    </location>
    <ligand>
        <name>S-adenosyl-L-methionine</name>
        <dbReference type="ChEBI" id="CHEBI:59789"/>
    </ligand>
</feature>
<evidence type="ECO:0000256" key="4">
    <source>
        <dbReference type="ARBA" id="ARBA00022679"/>
    </source>
</evidence>
<dbReference type="GO" id="GO:0008176">
    <property type="term" value="F:tRNA (guanine(46)-N7)-methyltransferase activity"/>
    <property type="evidence" value="ECO:0007669"/>
    <property type="project" value="UniProtKB-UniRule"/>
</dbReference>